<reference evidence="2 3" key="1">
    <citation type="submission" date="2019-03" db="EMBL/GenBank/DDBJ databases">
        <title>Complete genome sequence of Spiroplasma gladiatoris TG-1 (DSM 22552).</title>
        <authorList>
            <person name="Lin Y.-C."/>
            <person name="Chou L."/>
            <person name="Kuo C.-H."/>
        </authorList>
    </citation>
    <scope>NUCLEOTIDE SEQUENCE [LARGE SCALE GENOMIC DNA]</scope>
    <source>
        <strain evidence="2 3">TG-1</strain>
    </source>
</reference>
<dbReference type="InterPro" id="IPR054816">
    <property type="entry name" value="Lipoprotein_mollicutes-type_CS"/>
</dbReference>
<dbReference type="RefSeq" id="WP_134297044.1">
    <property type="nucleotide sequence ID" value="NZ_CP038013.1"/>
</dbReference>
<dbReference type="NCBIfam" id="NF045726">
    <property type="entry name" value="XXplasma_LP"/>
    <property type="match status" value="1"/>
</dbReference>
<dbReference type="NCBIfam" id="NF038029">
    <property type="entry name" value="LP_plasma"/>
    <property type="match status" value="1"/>
</dbReference>
<keyword evidence="1" id="KW-0732">Signal</keyword>
<evidence type="ECO:0000256" key="1">
    <source>
        <dbReference type="SAM" id="SignalP"/>
    </source>
</evidence>
<feature type="signal peptide" evidence="1">
    <location>
        <begin position="1"/>
        <end position="23"/>
    </location>
</feature>
<dbReference type="EMBL" id="CP038013">
    <property type="protein sequence ID" value="QBQ07241.1"/>
    <property type="molecule type" value="Genomic_DNA"/>
</dbReference>
<evidence type="ECO:0000313" key="3">
    <source>
        <dbReference type="Proteomes" id="UP000294309"/>
    </source>
</evidence>
<accession>A0A4P7AGM8</accession>
<protein>
    <submittedName>
        <fullName evidence="2">Uncharacterized protein</fullName>
    </submittedName>
</protein>
<keyword evidence="3" id="KW-1185">Reference proteome</keyword>
<name>A0A4P7AGM8_9MOLU</name>
<organism evidence="2 3">
    <name type="scientific">Spiroplasma gladiatoris</name>
    <dbReference type="NCBI Taxonomy" id="2143"/>
    <lineage>
        <taxon>Bacteria</taxon>
        <taxon>Bacillati</taxon>
        <taxon>Mycoplasmatota</taxon>
        <taxon>Mollicutes</taxon>
        <taxon>Entomoplasmatales</taxon>
        <taxon>Spiroplasmataceae</taxon>
        <taxon>Spiroplasma</taxon>
    </lineage>
</organism>
<dbReference type="PROSITE" id="PS51257">
    <property type="entry name" value="PROKAR_LIPOPROTEIN"/>
    <property type="match status" value="1"/>
</dbReference>
<gene>
    <name evidence="2" type="ORF">SGLAD_v1c00400</name>
</gene>
<evidence type="ECO:0000313" key="2">
    <source>
        <dbReference type="EMBL" id="QBQ07241.1"/>
    </source>
</evidence>
<feature type="chain" id="PRO_5020337250" evidence="1">
    <location>
        <begin position="24"/>
        <end position="138"/>
    </location>
</feature>
<dbReference type="AlphaFoldDB" id="A0A4P7AGM8"/>
<dbReference type="KEGG" id="sgq:SGLAD_v1c00400"/>
<proteinExistence type="predicted"/>
<dbReference type="Proteomes" id="UP000294309">
    <property type="component" value="Chromosome"/>
</dbReference>
<dbReference type="OrthoDB" id="389077at2"/>
<sequence>MKKLLSLLGAMGMITTTSSTVVACPDNGNEVKDLNNMTTKNLGDIKGTESLSSIFEIVQAINVVNKDYGLQDSDVEFDGTPTTFKATLKAKTDSKNFTGSVEVSYKHIQEKLDLSTIKVEENGFKRAAPNEKGSLKIS</sequence>